<dbReference type="RefSeq" id="WP_242179622.1">
    <property type="nucleotide sequence ID" value="NZ_JAKQYM010000029.1"/>
</dbReference>
<accession>A0A9X2AKU6</accession>
<evidence type="ECO:0000256" key="4">
    <source>
        <dbReference type="ARBA" id="ARBA00023136"/>
    </source>
</evidence>
<evidence type="ECO:0000259" key="6">
    <source>
        <dbReference type="Pfam" id="PF04893"/>
    </source>
</evidence>
<feature type="transmembrane region" description="Helical" evidence="5">
    <location>
        <begin position="178"/>
        <end position="197"/>
    </location>
</feature>
<dbReference type="EMBL" id="JAKQYM010000029">
    <property type="protein sequence ID" value="MCI2230487.1"/>
    <property type="molecule type" value="Genomic_DNA"/>
</dbReference>
<dbReference type="Pfam" id="PF04893">
    <property type="entry name" value="Yip1"/>
    <property type="match status" value="1"/>
</dbReference>
<evidence type="ECO:0000256" key="1">
    <source>
        <dbReference type="ARBA" id="ARBA00004141"/>
    </source>
</evidence>
<gene>
    <name evidence="7" type="ORF">MC378_15005</name>
</gene>
<keyword evidence="2 5" id="KW-0812">Transmembrane</keyword>
<proteinExistence type="predicted"/>
<evidence type="ECO:0000256" key="3">
    <source>
        <dbReference type="ARBA" id="ARBA00022989"/>
    </source>
</evidence>
<evidence type="ECO:0000256" key="2">
    <source>
        <dbReference type="ARBA" id="ARBA00022692"/>
    </source>
</evidence>
<organism evidence="7 8">
    <name type="scientific">Polaribacter marinus</name>
    <dbReference type="NCBI Taxonomy" id="2916838"/>
    <lineage>
        <taxon>Bacteria</taxon>
        <taxon>Pseudomonadati</taxon>
        <taxon>Bacteroidota</taxon>
        <taxon>Flavobacteriia</taxon>
        <taxon>Flavobacteriales</taxon>
        <taxon>Flavobacteriaceae</taxon>
    </lineage>
</organism>
<dbReference type="InterPro" id="IPR006977">
    <property type="entry name" value="Yip1_dom"/>
</dbReference>
<dbReference type="Proteomes" id="UP001139369">
    <property type="component" value="Unassembled WGS sequence"/>
</dbReference>
<dbReference type="AlphaFoldDB" id="A0A9X2AKU6"/>
<protein>
    <submittedName>
        <fullName evidence="7">YIP1 family protein</fullName>
    </submittedName>
</protein>
<evidence type="ECO:0000256" key="5">
    <source>
        <dbReference type="SAM" id="Phobius"/>
    </source>
</evidence>
<feature type="transmembrane region" description="Helical" evidence="5">
    <location>
        <begin position="59"/>
        <end position="84"/>
    </location>
</feature>
<sequence>MTKLKSLWKKPTETFELIQSEKINWFKVSLFFSSNGFIFIYYLMKSKGLIEIDSFEHTIASILVMLVIGIVYGLLSNFSVGFFIKLTGKIFGGKNDLKKIYNVLSWSYLPSTFSVYLIIVNVLMARILTTEIESTVAIILALLVGIFSLVQAALGIWQLILIYKGLKVAQELNNWKTILNYISGAGIFGIIYYYLIFPHL</sequence>
<keyword evidence="8" id="KW-1185">Reference proteome</keyword>
<feature type="transmembrane region" description="Helical" evidence="5">
    <location>
        <begin position="105"/>
        <end position="124"/>
    </location>
</feature>
<feature type="domain" description="Yip1" evidence="6">
    <location>
        <begin position="6"/>
        <end position="193"/>
    </location>
</feature>
<keyword evidence="4 5" id="KW-0472">Membrane</keyword>
<feature type="transmembrane region" description="Helical" evidence="5">
    <location>
        <begin position="25"/>
        <end position="44"/>
    </location>
</feature>
<evidence type="ECO:0000313" key="7">
    <source>
        <dbReference type="EMBL" id="MCI2230487.1"/>
    </source>
</evidence>
<keyword evidence="3 5" id="KW-1133">Transmembrane helix</keyword>
<comment type="subcellular location">
    <subcellularLocation>
        <location evidence="1">Membrane</location>
        <topology evidence="1">Multi-pass membrane protein</topology>
    </subcellularLocation>
</comment>
<name>A0A9X2AKU6_9FLAO</name>
<reference evidence="7" key="1">
    <citation type="submission" date="2022-02" db="EMBL/GenBank/DDBJ databases">
        <title>Polaribacter sp. MSW13, isolated from seawater.</title>
        <authorList>
            <person name="Kristyanto S."/>
            <person name="Jung J."/>
            <person name="Jeon C.O."/>
        </authorList>
    </citation>
    <scope>NUCLEOTIDE SEQUENCE</scope>
    <source>
        <strain evidence="7">MSW13</strain>
    </source>
</reference>
<dbReference type="GO" id="GO:0016020">
    <property type="term" value="C:membrane"/>
    <property type="evidence" value="ECO:0007669"/>
    <property type="project" value="UniProtKB-SubCell"/>
</dbReference>
<evidence type="ECO:0000313" key="8">
    <source>
        <dbReference type="Proteomes" id="UP001139369"/>
    </source>
</evidence>
<feature type="transmembrane region" description="Helical" evidence="5">
    <location>
        <begin position="136"/>
        <end position="157"/>
    </location>
</feature>
<comment type="caution">
    <text evidence="7">The sequence shown here is derived from an EMBL/GenBank/DDBJ whole genome shotgun (WGS) entry which is preliminary data.</text>
</comment>